<dbReference type="Proteomes" id="UP000550729">
    <property type="component" value="Unassembled WGS sequence"/>
</dbReference>
<evidence type="ECO:0000313" key="5">
    <source>
        <dbReference type="Proteomes" id="UP000550729"/>
    </source>
</evidence>
<comment type="caution">
    <text evidence="4">The sequence shown here is derived from an EMBL/GenBank/DDBJ whole genome shotgun (WGS) entry which is preliminary data.</text>
</comment>
<dbReference type="InterPro" id="IPR000182">
    <property type="entry name" value="GNAT_dom"/>
</dbReference>
<name>A0A848KQ19_9ACTN</name>
<protein>
    <submittedName>
        <fullName evidence="4">GNAT family N-acetyltransferase</fullName>
    </submittedName>
</protein>
<dbReference type="AlphaFoldDB" id="A0A848KQ19"/>
<dbReference type="RefSeq" id="WP_170192508.1">
    <property type="nucleotide sequence ID" value="NZ_JABBNB010000001.1"/>
</dbReference>
<dbReference type="CDD" id="cd04301">
    <property type="entry name" value="NAT_SF"/>
    <property type="match status" value="1"/>
</dbReference>
<evidence type="ECO:0000256" key="2">
    <source>
        <dbReference type="ARBA" id="ARBA00023315"/>
    </source>
</evidence>
<dbReference type="SUPFAM" id="SSF55729">
    <property type="entry name" value="Acyl-CoA N-acyltransferases (Nat)"/>
    <property type="match status" value="1"/>
</dbReference>
<evidence type="ECO:0000256" key="1">
    <source>
        <dbReference type="ARBA" id="ARBA00022679"/>
    </source>
</evidence>
<dbReference type="InterPro" id="IPR016181">
    <property type="entry name" value="Acyl_CoA_acyltransferase"/>
</dbReference>
<proteinExistence type="predicted"/>
<dbReference type="EMBL" id="JABBNB010000001">
    <property type="protein sequence ID" value="NMO00047.1"/>
    <property type="molecule type" value="Genomic_DNA"/>
</dbReference>
<feature type="domain" description="N-acetyltransferase" evidence="3">
    <location>
        <begin position="1"/>
        <end position="155"/>
    </location>
</feature>
<dbReference type="PROSITE" id="PS51186">
    <property type="entry name" value="GNAT"/>
    <property type="match status" value="1"/>
</dbReference>
<dbReference type="InterPro" id="IPR050832">
    <property type="entry name" value="Bact_Acetyltransf"/>
</dbReference>
<evidence type="ECO:0000313" key="4">
    <source>
        <dbReference type="EMBL" id="NMO00047.1"/>
    </source>
</evidence>
<keyword evidence="5" id="KW-1185">Reference proteome</keyword>
<accession>A0A848KQ19</accession>
<dbReference type="Pfam" id="PF00583">
    <property type="entry name" value="Acetyltransf_1"/>
    <property type="match status" value="1"/>
</dbReference>
<keyword evidence="2" id="KW-0012">Acyltransferase</keyword>
<dbReference type="PANTHER" id="PTHR43877">
    <property type="entry name" value="AMINOALKYLPHOSPHONATE N-ACETYLTRANSFERASE-RELATED-RELATED"/>
    <property type="match status" value="1"/>
</dbReference>
<dbReference type="Gene3D" id="3.40.630.30">
    <property type="match status" value="1"/>
</dbReference>
<keyword evidence="1 4" id="KW-0808">Transferase</keyword>
<dbReference type="PANTHER" id="PTHR43877:SF1">
    <property type="entry name" value="ACETYLTRANSFERASE"/>
    <property type="match status" value="1"/>
</dbReference>
<dbReference type="GO" id="GO:0016747">
    <property type="term" value="F:acyltransferase activity, transferring groups other than amino-acyl groups"/>
    <property type="evidence" value="ECO:0007669"/>
    <property type="project" value="InterPro"/>
</dbReference>
<reference evidence="4 5" key="1">
    <citation type="submission" date="2020-04" db="EMBL/GenBank/DDBJ databases">
        <title>Gordonia sp. nov. TBRC 11910.</title>
        <authorList>
            <person name="Suriyachadkun C."/>
        </authorList>
    </citation>
    <scope>NUCLEOTIDE SEQUENCE [LARGE SCALE GENOMIC DNA]</scope>
    <source>
        <strain evidence="4 5">TBRC 11910</strain>
    </source>
</reference>
<gene>
    <name evidence="4" type="ORF">HH308_02330</name>
</gene>
<organism evidence="4 5">
    <name type="scientific">Gordonia asplenii</name>
    <dbReference type="NCBI Taxonomy" id="2725283"/>
    <lineage>
        <taxon>Bacteria</taxon>
        <taxon>Bacillati</taxon>
        <taxon>Actinomycetota</taxon>
        <taxon>Actinomycetes</taxon>
        <taxon>Mycobacteriales</taxon>
        <taxon>Gordoniaceae</taxon>
        <taxon>Gordonia</taxon>
    </lineage>
</organism>
<sequence>MTIRKLDHDDSDQLVALFRELSDHDLTMMRGDLYDLDAAARLCDDPQLRWVAVSDDGDVTGYACVDRLPGWSSHVGELRIVVAHDARRLGIGRLLAQAAVTGALATGVDKLVIELDAEADGPIGTFLGLGFTGEALLRDQIRDRSGHLHDIVTLALHANTAAATAQVAGLPTTFH</sequence>
<evidence type="ECO:0000259" key="3">
    <source>
        <dbReference type="PROSITE" id="PS51186"/>
    </source>
</evidence>